<evidence type="ECO:0000259" key="1">
    <source>
        <dbReference type="Pfam" id="PF10536"/>
    </source>
</evidence>
<keyword evidence="3" id="KW-1185">Reference proteome</keyword>
<sequence>MGSASTGLGCLREALVGVCGPQFTYHHLCKAADRDTTDIAGCTPLIMSWIYQMFLRFCPEQRDIIVFPLVSRFGGNLQLNRDNHERRMVQFRQALDRLGVHEFAWTPYDDQQWEALRPAWMLTDEEQMTWRTVVPIVCFMLPGCTT</sequence>
<organism evidence="2 3">
    <name type="scientific">Stylosanthes scabra</name>
    <dbReference type="NCBI Taxonomy" id="79078"/>
    <lineage>
        <taxon>Eukaryota</taxon>
        <taxon>Viridiplantae</taxon>
        <taxon>Streptophyta</taxon>
        <taxon>Embryophyta</taxon>
        <taxon>Tracheophyta</taxon>
        <taxon>Spermatophyta</taxon>
        <taxon>Magnoliopsida</taxon>
        <taxon>eudicotyledons</taxon>
        <taxon>Gunneridae</taxon>
        <taxon>Pentapetalae</taxon>
        <taxon>rosids</taxon>
        <taxon>fabids</taxon>
        <taxon>Fabales</taxon>
        <taxon>Fabaceae</taxon>
        <taxon>Papilionoideae</taxon>
        <taxon>50 kb inversion clade</taxon>
        <taxon>dalbergioids sensu lato</taxon>
        <taxon>Dalbergieae</taxon>
        <taxon>Pterocarpus clade</taxon>
        <taxon>Stylosanthes</taxon>
    </lineage>
</organism>
<name>A0ABU6RDI3_9FABA</name>
<dbReference type="InterPro" id="IPR044824">
    <property type="entry name" value="MAIN-like"/>
</dbReference>
<dbReference type="EMBL" id="JASCZI010030366">
    <property type="protein sequence ID" value="MED6121874.1"/>
    <property type="molecule type" value="Genomic_DNA"/>
</dbReference>
<reference evidence="2 3" key="1">
    <citation type="journal article" date="2023" name="Plants (Basel)">
        <title>Bridging the Gap: Combining Genomics and Transcriptomics Approaches to Understand Stylosanthes scabra, an Orphan Legume from the Brazilian Caatinga.</title>
        <authorList>
            <person name="Ferreira-Neto J.R.C."/>
            <person name="da Silva M.D."/>
            <person name="Binneck E."/>
            <person name="de Melo N.F."/>
            <person name="da Silva R.H."/>
            <person name="de Melo A.L.T.M."/>
            <person name="Pandolfi V."/>
            <person name="Bustamante F.O."/>
            <person name="Brasileiro-Vidal A.C."/>
            <person name="Benko-Iseppon A.M."/>
        </authorList>
    </citation>
    <scope>NUCLEOTIDE SEQUENCE [LARGE SCALE GENOMIC DNA]</scope>
    <source>
        <tissue evidence="2">Leaves</tissue>
    </source>
</reference>
<comment type="caution">
    <text evidence="2">The sequence shown here is derived from an EMBL/GenBank/DDBJ whole genome shotgun (WGS) entry which is preliminary data.</text>
</comment>
<dbReference type="InterPro" id="IPR019557">
    <property type="entry name" value="AminoTfrase-like_pln_mobile"/>
</dbReference>
<gene>
    <name evidence="2" type="ORF">PIB30_034192</name>
</gene>
<proteinExistence type="predicted"/>
<dbReference type="PANTHER" id="PTHR46033">
    <property type="entry name" value="PROTEIN MAIN-LIKE 2"/>
    <property type="match status" value="1"/>
</dbReference>
<evidence type="ECO:0000313" key="3">
    <source>
        <dbReference type="Proteomes" id="UP001341840"/>
    </source>
</evidence>
<dbReference type="PANTHER" id="PTHR46033:SF8">
    <property type="entry name" value="PROTEIN MAINTENANCE OF MERISTEMS-LIKE"/>
    <property type="match status" value="1"/>
</dbReference>
<accession>A0ABU6RDI3</accession>
<protein>
    <recommendedName>
        <fullName evidence="1">Aminotransferase-like plant mobile domain-containing protein</fullName>
    </recommendedName>
</protein>
<dbReference type="Proteomes" id="UP001341840">
    <property type="component" value="Unassembled WGS sequence"/>
</dbReference>
<dbReference type="Pfam" id="PF10536">
    <property type="entry name" value="PMD"/>
    <property type="match status" value="1"/>
</dbReference>
<feature type="domain" description="Aminotransferase-like plant mobile" evidence="1">
    <location>
        <begin position="24"/>
        <end position="139"/>
    </location>
</feature>
<evidence type="ECO:0000313" key="2">
    <source>
        <dbReference type="EMBL" id="MED6121874.1"/>
    </source>
</evidence>